<feature type="transmembrane region" description="Helical" evidence="1">
    <location>
        <begin position="66"/>
        <end position="84"/>
    </location>
</feature>
<organism evidence="3 4">
    <name type="scientific">Chitinophaga silvatica</name>
    <dbReference type="NCBI Taxonomy" id="2282649"/>
    <lineage>
        <taxon>Bacteria</taxon>
        <taxon>Pseudomonadati</taxon>
        <taxon>Bacteroidota</taxon>
        <taxon>Chitinophagia</taxon>
        <taxon>Chitinophagales</taxon>
        <taxon>Chitinophagaceae</taxon>
        <taxon>Chitinophaga</taxon>
    </lineage>
</organism>
<keyword evidence="1" id="KW-0472">Membrane</keyword>
<keyword evidence="1" id="KW-1133">Transmembrane helix</keyword>
<feature type="transmembrane region" description="Helical" evidence="1">
    <location>
        <begin position="190"/>
        <end position="208"/>
    </location>
</feature>
<dbReference type="GO" id="GO:0004175">
    <property type="term" value="F:endopeptidase activity"/>
    <property type="evidence" value="ECO:0007669"/>
    <property type="project" value="UniProtKB-ARBA"/>
</dbReference>
<dbReference type="GO" id="GO:0006508">
    <property type="term" value="P:proteolysis"/>
    <property type="evidence" value="ECO:0007669"/>
    <property type="project" value="UniProtKB-KW"/>
</dbReference>
<feature type="transmembrane region" description="Helical" evidence="1">
    <location>
        <begin position="267"/>
        <end position="286"/>
    </location>
</feature>
<proteinExistence type="predicted"/>
<feature type="transmembrane region" description="Helical" evidence="1">
    <location>
        <begin position="12"/>
        <end position="32"/>
    </location>
</feature>
<accession>A0A3E1YCE8</accession>
<dbReference type="GO" id="GO:0008237">
    <property type="term" value="F:metallopeptidase activity"/>
    <property type="evidence" value="ECO:0007669"/>
    <property type="project" value="UniProtKB-KW"/>
</dbReference>
<keyword evidence="4" id="KW-1185">Reference proteome</keyword>
<protein>
    <submittedName>
        <fullName evidence="3">CPBP family intramembrane metalloprotease</fullName>
    </submittedName>
</protein>
<dbReference type="OrthoDB" id="1523022at2"/>
<dbReference type="EMBL" id="QPMM01000004">
    <property type="protein sequence ID" value="RFS23474.1"/>
    <property type="molecule type" value="Genomic_DNA"/>
</dbReference>
<evidence type="ECO:0000259" key="2">
    <source>
        <dbReference type="Pfam" id="PF02517"/>
    </source>
</evidence>
<dbReference type="RefSeq" id="WP_116975665.1">
    <property type="nucleotide sequence ID" value="NZ_QPMM01000004.1"/>
</dbReference>
<keyword evidence="3" id="KW-0645">Protease</keyword>
<comment type="caution">
    <text evidence="3">The sequence shown here is derived from an EMBL/GenBank/DDBJ whole genome shotgun (WGS) entry which is preliminary data.</text>
</comment>
<keyword evidence="3" id="KW-0482">Metalloprotease</keyword>
<dbReference type="AlphaFoldDB" id="A0A3E1YCE8"/>
<name>A0A3E1YCE8_9BACT</name>
<feature type="transmembrane region" description="Helical" evidence="1">
    <location>
        <begin position="152"/>
        <end position="170"/>
    </location>
</feature>
<dbReference type="Proteomes" id="UP000260644">
    <property type="component" value="Unassembled WGS sequence"/>
</dbReference>
<keyword evidence="3" id="KW-0378">Hydrolase</keyword>
<reference evidence="3 4" key="1">
    <citation type="submission" date="2018-07" db="EMBL/GenBank/DDBJ databases">
        <title>Chitinophaga K2CV101002-2 sp. nov., isolated from a monsoon evergreen broad-leaved forest soil.</title>
        <authorList>
            <person name="Lv Y."/>
        </authorList>
    </citation>
    <scope>NUCLEOTIDE SEQUENCE [LARGE SCALE GENOMIC DNA]</scope>
    <source>
        <strain evidence="3 4">GDMCC 1.1288</strain>
    </source>
</reference>
<feature type="transmembrane region" description="Helical" evidence="1">
    <location>
        <begin position="215"/>
        <end position="235"/>
    </location>
</feature>
<evidence type="ECO:0000256" key="1">
    <source>
        <dbReference type="SAM" id="Phobius"/>
    </source>
</evidence>
<keyword evidence="1" id="KW-0812">Transmembrane</keyword>
<feature type="domain" description="CAAX prenyl protease 2/Lysostaphin resistance protein A-like" evidence="2">
    <location>
        <begin position="156"/>
        <end position="244"/>
    </location>
</feature>
<dbReference type="Pfam" id="PF02517">
    <property type="entry name" value="Rce1-like"/>
    <property type="match status" value="1"/>
</dbReference>
<dbReference type="InterPro" id="IPR003675">
    <property type="entry name" value="Rce1/LyrA-like_dom"/>
</dbReference>
<dbReference type="PANTHER" id="PTHR43592:SF15">
    <property type="entry name" value="CAAX AMINO TERMINAL PROTEASE FAMILY PROTEIN"/>
    <property type="match status" value="1"/>
</dbReference>
<sequence>MTGYLRQTPIFLQIITFLGFFFGFFVVYLLLLNSITPALVGMSLEEMQSQVFANPNLVGYLKITQFFYSIAVFFIPAALFAYLWQPHPMRYLGLKPMPSILQIAISVLALYCSLPFVGWLGEWNKTWPVPQQFREMEKMADQLLKVILKMPTIKDLFANLFLVAIIPAIAEELFFRGVLQRLIINATNKVWFGVFITAIIFSAIHGEAFGFMPRILLGFILGAVYAISGSLWLSILTHVVNNGMQVIWLYLFQHGVIKDDPMQDTPVAWYLVLISIPVTIGLLWALSKKSNPRQFEEPEQKNDIEIF</sequence>
<dbReference type="PANTHER" id="PTHR43592">
    <property type="entry name" value="CAAX AMINO TERMINAL PROTEASE"/>
    <property type="match status" value="1"/>
</dbReference>
<gene>
    <name evidence="3" type="ORF">DVR12_10695</name>
</gene>
<evidence type="ECO:0000313" key="3">
    <source>
        <dbReference type="EMBL" id="RFS23474.1"/>
    </source>
</evidence>
<dbReference type="GO" id="GO:0080120">
    <property type="term" value="P:CAAX-box protein maturation"/>
    <property type="evidence" value="ECO:0007669"/>
    <property type="project" value="UniProtKB-ARBA"/>
</dbReference>
<feature type="transmembrane region" description="Helical" evidence="1">
    <location>
        <begin position="99"/>
        <end position="120"/>
    </location>
</feature>
<evidence type="ECO:0000313" key="4">
    <source>
        <dbReference type="Proteomes" id="UP000260644"/>
    </source>
</evidence>